<dbReference type="EMBL" id="CP009417">
    <property type="protein sequence ID" value="AJD93456.1"/>
    <property type="molecule type" value="Genomic_DNA"/>
</dbReference>
<accession>A0A0B5ATP1</accession>
<organism evidence="1 2">
    <name type="scientific">Jeotgalibacillus malaysiensis</name>
    <dbReference type="NCBI Taxonomy" id="1508404"/>
    <lineage>
        <taxon>Bacteria</taxon>
        <taxon>Bacillati</taxon>
        <taxon>Bacillota</taxon>
        <taxon>Bacilli</taxon>
        <taxon>Bacillales</taxon>
        <taxon>Caryophanaceae</taxon>
        <taxon>Jeotgalibacillus</taxon>
    </lineage>
</organism>
<name>A0A0B5ATP1_9BACL</name>
<dbReference type="BioCyc" id="JESP1508404:G14D9-13423-MONOMER"/>
<dbReference type="HOGENOM" id="CLU_1233034_0_0_9"/>
<dbReference type="KEGG" id="jeo:JMA_41390"/>
<sequence length="206" mass="22419">MAKDYSKKNPQQLLKVSGKDTFVEVLNNGFEIGKVMINFAKYDEKKPQGERMTDNVTIYMDMDKALLLAKDILSGKIAALAEKEKAGGKKYPGAIFTEMGGTSAAALANKGKSRPDGGSESRQFKIQPGSKVPFMLVGERGRGEENATGLIVPKSSEVKVMVPFSVDDLKIFAIVVESHINAYRVARYVDGSAMTNSFQENKNKGA</sequence>
<evidence type="ECO:0000313" key="1">
    <source>
        <dbReference type="EMBL" id="AJD93456.1"/>
    </source>
</evidence>
<dbReference type="OrthoDB" id="2991248at2"/>
<dbReference type="AlphaFoldDB" id="A0A0B5ATP1"/>
<evidence type="ECO:0000313" key="2">
    <source>
        <dbReference type="Proteomes" id="UP000031449"/>
    </source>
</evidence>
<protein>
    <submittedName>
        <fullName evidence="1">Uncharacterized protein</fullName>
    </submittedName>
</protein>
<keyword evidence="2" id="KW-1185">Reference proteome</keyword>
<proteinExistence type="predicted"/>
<gene>
    <name evidence="1" type="ORF">JMA_41390</name>
</gene>
<dbReference type="Proteomes" id="UP000031449">
    <property type="component" value="Plasmid unnamed"/>
</dbReference>
<keyword evidence="1" id="KW-0614">Plasmid</keyword>
<geneLocation type="plasmid" evidence="2"/>
<reference evidence="1 2" key="1">
    <citation type="submission" date="2014-08" db="EMBL/GenBank/DDBJ databases">
        <title>Complete genome of a marine bacteria Jeotgalibacillus malaysiensis.</title>
        <authorList>
            <person name="Yaakop A.S."/>
            <person name="Chan K.-G."/>
            <person name="Goh K.M."/>
        </authorList>
    </citation>
    <scope>NUCLEOTIDE SEQUENCE [LARGE SCALE GENOMIC DNA]</scope>
    <source>
        <strain evidence="1 2">D5</strain>
        <plasmid evidence="2">Plasmid</plasmid>
    </source>
</reference>